<organism evidence="7 8">
    <name type="scientific">Clostridium tarantellae</name>
    <dbReference type="NCBI Taxonomy" id="39493"/>
    <lineage>
        <taxon>Bacteria</taxon>
        <taxon>Bacillati</taxon>
        <taxon>Bacillota</taxon>
        <taxon>Clostridia</taxon>
        <taxon>Eubacteriales</taxon>
        <taxon>Clostridiaceae</taxon>
        <taxon>Clostridium</taxon>
    </lineage>
</organism>
<keyword evidence="2" id="KW-1003">Cell membrane</keyword>
<comment type="subcellular location">
    <subcellularLocation>
        <location evidence="1">Cell membrane</location>
        <topology evidence="1">Multi-pass membrane protein</topology>
    </subcellularLocation>
</comment>
<accession>A0A6I1MN71</accession>
<dbReference type="AlphaFoldDB" id="A0A6I1MN71"/>
<sequence>MLNLKLPKIGARNIKTALSVVICVLLFKVLKRPYPFYACIAAVICMKDNVKNSVKIGKNRMIGTLIGGLVGLVITLIAKKFNLENFSALFTGLGIVTTIYSCNLCKKKESVTIACIVLIAIMVNLKGTAPFAYAFNRILDTFVGIIVALLINKFICNNEKIKIEKKLEEDLKKIENFKIRL</sequence>
<evidence type="ECO:0008006" key="9">
    <source>
        <dbReference type="Google" id="ProtNLM"/>
    </source>
</evidence>
<evidence type="ECO:0000256" key="5">
    <source>
        <dbReference type="ARBA" id="ARBA00023136"/>
    </source>
</evidence>
<evidence type="ECO:0000256" key="1">
    <source>
        <dbReference type="ARBA" id="ARBA00004651"/>
    </source>
</evidence>
<dbReference type="PANTHER" id="PTHR40064">
    <property type="entry name" value="MEMBRANE PROTEIN-RELATED"/>
    <property type="match status" value="1"/>
</dbReference>
<feature type="transmembrane region" description="Helical" evidence="6">
    <location>
        <begin position="111"/>
        <end position="132"/>
    </location>
</feature>
<dbReference type="RefSeq" id="WP_152889440.1">
    <property type="nucleotide sequence ID" value="NZ_WHJC01000096.1"/>
</dbReference>
<proteinExistence type="predicted"/>
<keyword evidence="8" id="KW-1185">Reference proteome</keyword>
<dbReference type="GO" id="GO:0005886">
    <property type="term" value="C:plasma membrane"/>
    <property type="evidence" value="ECO:0007669"/>
    <property type="project" value="UniProtKB-SubCell"/>
</dbReference>
<dbReference type="Proteomes" id="UP000430345">
    <property type="component" value="Unassembled WGS sequence"/>
</dbReference>
<dbReference type="EMBL" id="WHJC01000096">
    <property type="protein sequence ID" value="MPQ43692.1"/>
    <property type="molecule type" value="Genomic_DNA"/>
</dbReference>
<evidence type="ECO:0000256" key="3">
    <source>
        <dbReference type="ARBA" id="ARBA00022692"/>
    </source>
</evidence>
<evidence type="ECO:0000313" key="8">
    <source>
        <dbReference type="Proteomes" id="UP000430345"/>
    </source>
</evidence>
<evidence type="ECO:0000256" key="4">
    <source>
        <dbReference type="ARBA" id="ARBA00022989"/>
    </source>
</evidence>
<gene>
    <name evidence="7" type="ORF">GBZ86_07975</name>
</gene>
<name>A0A6I1MN71_9CLOT</name>
<dbReference type="InterPro" id="IPR010343">
    <property type="entry name" value="ArAE_1"/>
</dbReference>
<dbReference type="OrthoDB" id="1653617at2"/>
<dbReference type="PANTHER" id="PTHR40064:SF1">
    <property type="entry name" value="MEMBRANE PROTEIN"/>
    <property type="match status" value="1"/>
</dbReference>
<keyword evidence="4 6" id="KW-1133">Transmembrane helix</keyword>
<protein>
    <recommendedName>
        <fullName evidence="9">FUSC family protein</fullName>
    </recommendedName>
</protein>
<reference evidence="7 8" key="1">
    <citation type="submission" date="2019-10" db="EMBL/GenBank/DDBJ databases">
        <title>The Genome Sequence of Clostridium tarantellae Isolated from Fish Brain.</title>
        <authorList>
            <person name="Bano L."/>
            <person name="Kiel M."/>
            <person name="Sales G."/>
            <person name="Doxey A.C."/>
            <person name="Mansfield M.J."/>
            <person name="Schiavone M."/>
            <person name="Rossetto O."/>
            <person name="Pirazzini M."/>
            <person name="Dobrindt U."/>
            <person name="Montecucco C."/>
        </authorList>
    </citation>
    <scope>NUCLEOTIDE SEQUENCE [LARGE SCALE GENOMIC DNA]</scope>
    <source>
        <strain evidence="7 8">DSM 3997</strain>
    </source>
</reference>
<dbReference type="Pfam" id="PF06081">
    <property type="entry name" value="ArAE_1"/>
    <property type="match status" value="1"/>
</dbReference>
<evidence type="ECO:0000256" key="6">
    <source>
        <dbReference type="SAM" id="Phobius"/>
    </source>
</evidence>
<comment type="caution">
    <text evidence="7">The sequence shown here is derived from an EMBL/GenBank/DDBJ whole genome shotgun (WGS) entry which is preliminary data.</text>
</comment>
<feature type="transmembrane region" description="Helical" evidence="6">
    <location>
        <begin position="85"/>
        <end position="104"/>
    </location>
</feature>
<dbReference type="InterPro" id="IPR052984">
    <property type="entry name" value="UPF0421"/>
</dbReference>
<feature type="transmembrane region" description="Helical" evidence="6">
    <location>
        <begin position="138"/>
        <end position="156"/>
    </location>
</feature>
<feature type="transmembrane region" description="Helical" evidence="6">
    <location>
        <begin position="62"/>
        <end position="79"/>
    </location>
</feature>
<keyword evidence="3 6" id="KW-0812">Transmembrane</keyword>
<evidence type="ECO:0000256" key="2">
    <source>
        <dbReference type="ARBA" id="ARBA00022475"/>
    </source>
</evidence>
<evidence type="ECO:0000313" key="7">
    <source>
        <dbReference type="EMBL" id="MPQ43692.1"/>
    </source>
</evidence>
<keyword evidence="5 6" id="KW-0472">Membrane</keyword>